<dbReference type="Gene3D" id="1.10.418.40">
    <property type="entry name" value="Autophagy protein 6/Beclin 1"/>
    <property type="match status" value="1"/>
</dbReference>
<dbReference type="InterPro" id="IPR007243">
    <property type="entry name" value="Atg6/Beclin"/>
</dbReference>
<feature type="region of interest" description="Disordered" evidence="3">
    <location>
        <begin position="59"/>
        <end position="83"/>
    </location>
</feature>
<feature type="compositionally biased region" description="Polar residues" evidence="3">
    <location>
        <begin position="68"/>
        <end position="83"/>
    </location>
</feature>
<dbReference type="GO" id="GO:0000423">
    <property type="term" value="P:mitophagy"/>
    <property type="evidence" value="ECO:0007669"/>
    <property type="project" value="TreeGrafter"/>
</dbReference>
<reference evidence="5 6" key="1">
    <citation type="journal article" date="2014" name="Agronomy (Basel)">
        <title>A Draft Genome Sequence for Ensete ventricosum, the Drought-Tolerant Tree Against Hunger.</title>
        <authorList>
            <person name="Harrison J."/>
            <person name="Moore K.A."/>
            <person name="Paszkiewicz K."/>
            <person name="Jones T."/>
            <person name="Grant M."/>
            <person name="Ambacheew D."/>
            <person name="Muzemil S."/>
            <person name="Studholme D.J."/>
        </authorList>
    </citation>
    <scope>NUCLEOTIDE SEQUENCE [LARGE SCALE GENOMIC DNA]</scope>
</reference>
<dbReference type="GO" id="GO:0045324">
    <property type="term" value="P:late endosome to vacuole transport"/>
    <property type="evidence" value="ECO:0007669"/>
    <property type="project" value="TreeGrafter"/>
</dbReference>
<dbReference type="PANTHER" id="PTHR12768:SF4">
    <property type="entry name" value="BECLIN-1"/>
    <property type="match status" value="1"/>
</dbReference>
<dbReference type="InterPro" id="IPR040455">
    <property type="entry name" value="Atg6_BARA"/>
</dbReference>
<feature type="region of interest" description="Disordered" evidence="3">
    <location>
        <begin position="1"/>
        <end position="41"/>
    </location>
</feature>
<dbReference type="GO" id="GO:0043548">
    <property type="term" value="F:phosphatidylinositol 3-kinase binding"/>
    <property type="evidence" value="ECO:0007669"/>
    <property type="project" value="TreeGrafter"/>
</dbReference>
<evidence type="ECO:0000256" key="1">
    <source>
        <dbReference type="ARBA" id="ARBA00005965"/>
    </source>
</evidence>
<evidence type="ECO:0000256" key="2">
    <source>
        <dbReference type="SAM" id="Coils"/>
    </source>
</evidence>
<sequence>MGASRMDHSFVVLPKQKYQGHGVPPRPRSTTPQPDNSHSAKAIEESYVVLPPAAASMYKSELTPEEGGSQQRVQGGSPSSGLQVNNRGFHSSIILKRAFDIATTQTQIVKEERRLQAEIEEIEKHCLEVNAELKEVQMKSKEFKELEERYWHEFNSFQFQLISHQLVFSFFIDHSVDLQVEWDEINAAWGQACLLLHTMAQHFRPKFLYLSTELSVGSLHVFMLQSIYVNM</sequence>
<keyword evidence="2" id="KW-0175">Coiled coil</keyword>
<proteinExistence type="inferred from homology"/>
<evidence type="ECO:0000256" key="3">
    <source>
        <dbReference type="SAM" id="MobiDB-lite"/>
    </source>
</evidence>
<dbReference type="Gene3D" id="6.10.250.3110">
    <property type="match status" value="1"/>
</dbReference>
<dbReference type="GO" id="GO:0000407">
    <property type="term" value="C:phagophore assembly site"/>
    <property type="evidence" value="ECO:0007669"/>
    <property type="project" value="TreeGrafter"/>
</dbReference>
<dbReference type="AlphaFoldDB" id="A0A426Z570"/>
<feature type="domain" description="Atg6 BARA" evidence="4">
    <location>
        <begin position="177"/>
        <end position="207"/>
    </location>
</feature>
<dbReference type="GO" id="GO:0006995">
    <property type="term" value="P:cellular response to nitrogen starvation"/>
    <property type="evidence" value="ECO:0007669"/>
    <property type="project" value="TreeGrafter"/>
</dbReference>
<protein>
    <recommendedName>
        <fullName evidence="4">Atg6 BARA domain-containing protein</fullName>
    </recommendedName>
</protein>
<dbReference type="InterPro" id="IPR038274">
    <property type="entry name" value="Atg6/Beclin_C_sf"/>
</dbReference>
<evidence type="ECO:0000259" key="4">
    <source>
        <dbReference type="Pfam" id="PF04111"/>
    </source>
</evidence>
<dbReference type="Proteomes" id="UP000287651">
    <property type="component" value="Unassembled WGS sequence"/>
</dbReference>
<organism evidence="5 6">
    <name type="scientific">Ensete ventricosum</name>
    <name type="common">Abyssinian banana</name>
    <name type="synonym">Musa ensete</name>
    <dbReference type="NCBI Taxonomy" id="4639"/>
    <lineage>
        <taxon>Eukaryota</taxon>
        <taxon>Viridiplantae</taxon>
        <taxon>Streptophyta</taxon>
        <taxon>Embryophyta</taxon>
        <taxon>Tracheophyta</taxon>
        <taxon>Spermatophyta</taxon>
        <taxon>Magnoliopsida</taxon>
        <taxon>Liliopsida</taxon>
        <taxon>Zingiberales</taxon>
        <taxon>Musaceae</taxon>
        <taxon>Ensete</taxon>
    </lineage>
</organism>
<evidence type="ECO:0000313" key="5">
    <source>
        <dbReference type="EMBL" id="RRT59128.1"/>
    </source>
</evidence>
<comment type="similarity">
    <text evidence="1">Belongs to the beclin family.</text>
</comment>
<comment type="caution">
    <text evidence="5">The sequence shown here is derived from an EMBL/GenBank/DDBJ whole genome shotgun (WGS) entry which is preliminary data.</text>
</comment>
<gene>
    <name evidence="5" type="ORF">B296_00022718</name>
</gene>
<feature type="compositionally biased region" description="Polar residues" evidence="3">
    <location>
        <begin position="28"/>
        <end position="39"/>
    </location>
</feature>
<accession>A0A426Z570</accession>
<dbReference type="GO" id="GO:0034271">
    <property type="term" value="C:phosphatidylinositol 3-kinase complex, class III, type I"/>
    <property type="evidence" value="ECO:0007669"/>
    <property type="project" value="TreeGrafter"/>
</dbReference>
<dbReference type="PANTHER" id="PTHR12768">
    <property type="entry name" value="BECLIN 1"/>
    <property type="match status" value="1"/>
</dbReference>
<evidence type="ECO:0000313" key="6">
    <source>
        <dbReference type="Proteomes" id="UP000287651"/>
    </source>
</evidence>
<feature type="coiled-coil region" evidence="2">
    <location>
        <begin position="101"/>
        <end position="149"/>
    </location>
</feature>
<dbReference type="Pfam" id="PF04111">
    <property type="entry name" value="APG6"/>
    <property type="match status" value="1"/>
</dbReference>
<dbReference type="GO" id="GO:0030674">
    <property type="term" value="F:protein-macromolecule adaptor activity"/>
    <property type="evidence" value="ECO:0007669"/>
    <property type="project" value="TreeGrafter"/>
</dbReference>
<dbReference type="GO" id="GO:0034272">
    <property type="term" value="C:phosphatidylinositol 3-kinase complex, class III, type II"/>
    <property type="evidence" value="ECO:0007669"/>
    <property type="project" value="TreeGrafter"/>
</dbReference>
<dbReference type="EMBL" id="AMZH03008357">
    <property type="protein sequence ID" value="RRT59128.1"/>
    <property type="molecule type" value="Genomic_DNA"/>
</dbReference>
<dbReference type="GO" id="GO:0000045">
    <property type="term" value="P:autophagosome assembly"/>
    <property type="evidence" value="ECO:0007669"/>
    <property type="project" value="TreeGrafter"/>
</dbReference>
<name>A0A426Z570_ENSVE</name>